<feature type="region of interest" description="Disordered" evidence="1">
    <location>
        <begin position="1"/>
        <end position="75"/>
    </location>
</feature>
<dbReference type="InterPro" id="IPR003034">
    <property type="entry name" value="SAP_dom"/>
</dbReference>
<feature type="domain" description="SAP" evidence="2">
    <location>
        <begin position="122"/>
        <end position="156"/>
    </location>
</feature>
<feature type="compositionally biased region" description="Polar residues" evidence="1">
    <location>
        <begin position="65"/>
        <end position="75"/>
    </location>
</feature>
<dbReference type="EnsemblMetazoa" id="XM_038194965.1">
    <property type="protein sequence ID" value="XP_038050893.1"/>
    <property type="gene ID" value="LOC119724044"/>
</dbReference>
<proteinExistence type="predicted"/>
<feature type="compositionally biased region" description="Basic residues" evidence="1">
    <location>
        <begin position="10"/>
        <end position="24"/>
    </location>
</feature>
<protein>
    <recommendedName>
        <fullName evidence="2">SAP domain-containing protein</fullName>
    </recommendedName>
</protein>
<dbReference type="GeneID" id="119724044"/>
<dbReference type="Proteomes" id="UP000887568">
    <property type="component" value="Unplaced"/>
</dbReference>
<sequence length="311" mass="34830">MGSLLNRENKKGKKKNTSPKRKTPPKTNTKPLDNSKKPPKRPSSLDNAVSPENKEETKEALNLPETKTGSGSPFKNFTLRNLKIGSILAFARKLGLEETSDALLTIVKTIVKLVSDKPCVLPESLTTDSLRIELQQRGLSSQGDRKTLIQRYKQPEDRCPLLQISLPKNVYCKIDETCLGVECCMNVKLFMVSLAFKAFMRFDPCEFQFVLGVNTWNYTIEILDAEFGKEWEVPVPFDIPFVDDVEMHLRYGIEKSKTQLLVSMAVGFCPKTGDAECLAFIDVLKDTAVPLPICHPNGTFTWPNSKPSCAI</sequence>
<evidence type="ECO:0000256" key="1">
    <source>
        <dbReference type="SAM" id="MobiDB-lite"/>
    </source>
</evidence>
<evidence type="ECO:0000313" key="3">
    <source>
        <dbReference type="EnsemblMetazoa" id="XP_038050893.1"/>
    </source>
</evidence>
<dbReference type="OrthoDB" id="6139456at2759"/>
<evidence type="ECO:0000313" key="4">
    <source>
        <dbReference type="Proteomes" id="UP000887568"/>
    </source>
</evidence>
<keyword evidence="4" id="KW-1185">Reference proteome</keyword>
<reference evidence="3" key="1">
    <citation type="submission" date="2022-11" db="UniProtKB">
        <authorList>
            <consortium name="EnsemblMetazoa"/>
        </authorList>
    </citation>
    <scope>IDENTIFICATION</scope>
</reference>
<organism evidence="3 4">
    <name type="scientific">Patiria miniata</name>
    <name type="common">Bat star</name>
    <name type="synonym">Asterina miniata</name>
    <dbReference type="NCBI Taxonomy" id="46514"/>
    <lineage>
        <taxon>Eukaryota</taxon>
        <taxon>Metazoa</taxon>
        <taxon>Echinodermata</taxon>
        <taxon>Eleutherozoa</taxon>
        <taxon>Asterozoa</taxon>
        <taxon>Asteroidea</taxon>
        <taxon>Valvatacea</taxon>
        <taxon>Valvatida</taxon>
        <taxon>Asterinidae</taxon>
        <taxon>Patiria</taxon>
    </lineage>
</organism>
<dbReference type="AlphaFoldDB" id="A0A913ZGI4"/>
<dbReference type="PROSITE" id="PS50800">
    <property type="entry name" value="SAP"/>
    <property type="match status" value="1"/>
</dbReference>
<name>A0A913ZGI4_PATMI</name>
<dbReference type="Pfam" id="PF02037">
    <property type="entry name" value="SAP"/>
    <property type="match status" value="1"/>
</dbReference>
<evidence type="ECO:0000259" key="2">
    <source>
        <dbReference type="PROSITE" id="PS50800"/>
    </source>
</evidence>
<dbReference type="RefSeq" id="XP_038050893.1">
    <property type="nucleotide sequence ID" value="XM_038194965.1"/>
</dbReference>
<accession>A0A913ZGI4</accession>